<organism evidence="1 2">
    <name type="scientific">Mycobacterium attenuatum</name>
    <dbReference type="NCBI Taxonomy" id="2341086"/>
    <lineage>
        <taxon>Bacteria</taxon>
        <taxon>Bacillati</taxon>
        <taxon>Actinomycetota</taxon>
        <taxon>Actinomycetes</taxon>
        <taxon>Mycobacteriales</taxon>
        <taxon>Mycobacteriaceae</taxon>
        <taxon>Mycobacterium</taxon>
    </lineage>
</organism>
<proteinExistence type="predicted"/>
<reference evidence="1 2" key="1">
    <citation type="submission" date="2018-09" db="EMBL/GenBank/DDBJ databases">
        <authorList>
            <person name="Tagini F."/>
        </authorList>
    </citation>
    <scope>NUCLEOTIDE SEQUENCE [LARGE SCALE GENOMIC DNA]</scope>
    <source>
        <strain evidence="1 2">MK136</strain>
    </source>
</reference>
<dbReference type="GO" id="GO:0003824">
    <property type="term" value="F:catalytic activity"/>
    <property type="evidence" value="ECO:0007669"/>
    <property type="project" value="InterPro"/>
</dbReference>
<evidence type="ECO:0008006" key="3">
    <source>
        <dbReference type="Google" id="ProtNLM"/>
    </source>
</evidence>
<accession>A0A498Q2T3</accession>
<evidence type="ECO:0000313" key="1">
    <source>
        <dbReference type="EMBL" id="VBA39214.1"/>
    </source>
</evidence>
<dbReference type="AlphaFoldDB" id="A0A498Q2T3"/>
<dbReference type="EMBL" id="UPHP01000067">
    <property type="protein sequence ID" value="VBA39214.1"/>
    <property type="molecule type" value="Genomic_DNA"/>
</dbReference>
<gene>
    <name evidence="1" type="ORF">LAUMK136_02868</name>
</gene>
<dbReference type="SUPFAM" id="SSF48150">
    <property type="entry name" value="DNA-glycosylase"/>
    <property type="match status" value="1"/>
</dbReference>
<protein>
    <recommendedName>
        <fullName evidence="3">Endonuclease</fullName>
    </recommendedName>
</protein>
<keyword evidence="2" id="KW-1185">Reference proteome</keyword>
<dbReference type="InterPro" id="IPR011257">
    <property type="entry name" value="DNA_glycosylase"/>
</dbReference>
<sequence length="226" mass="24640">MTIGFAPGECGYAAGMDKPQRRAERLLEVAGTSYAAEAGIRIDDKPMPLFQLLVLCMLASKPIDASIAMRAARELFKAGLRTPKAVLAAPRQAMIDAFGRAHYVRYDESSATRLTDMAQRVRDEFGGDLREIARRSDHDPATAKRIIKQFKGIGDTGADIYLREVQDVWTWARPYFDDRATAAAKELGLPTDPATLSALAAGANARLAAALVRSSLDDDVRSQLID</sequence>
<evidence type="ECO:0000313" key="2">
    <source>
        <dbReference type="Proteomes" id="UP000273307"/>
    </source>
</evidence>
<name>A0A498Q2T3_9MYCO</name>
<dbReference type="Gene3D" id="1.10.340.30">
    <property type="entry name" value="Hypothetical protein, domain 2"/>
    <property type="match status" value="1"/>
</dbReference>
<dbReference type="Proteomes" id="UP000273307">
    <property type="component" value="Unassembled WGS sequence"/>
</dbReference>
<dbReference type="GO" id="GO:0006281">
    <property type="term" value="P:DNA repair"/>
    <property type="evidence" value="ECO:0007669"/>
    <property type="project" value="InterPro"/>
</dbReference>